<feature type="compositionally biased region" description="Basic and acidic residues" evidence="1">
    <location>
        <begin position="29"/>
        <end position="47"/>
    </location>
</feature>
<evidence type="ECO:0000313" key="3">
    <source>
        <dbReference type="Proteomes" id="UP001642360"/>
    </source>
</evidence>
<feature type="region of interest" description="Disordered" evidence="1">
    <location>
        <begin position="25"/>
        <end position="51"/>
    </location>
</feature>
<accession>A0ABC8SXL5</accession>
<protein>
    <submittedName>
        <fullName evidence="2">Uncharacterized protein</fullName>
    </submittedName>
</protein>
<name>A0ABC8SXL5_9AQUA</name>
<organism evidence="2 3">
    <name type="scientific">Ilex paraguariensis</name>
    <name type="common">yerba mate</name>
    <dbReference type="NCBI Taxonomy" id="185542"/>
    <lineage>
        <taxon>Eukaryota</taxon>
        <taxon>Viridiplantae</taxon>
        <taxon>Streptophyta</taxon>
        <taxon>Embryophyta</taxon>
        <taxon>Tracheophyta</taxon>
        <taxon>Spermatophyta</taxon>
        <taxon>Magnoliopsida</taxon>
        <taxon>eudicotyledons</taxon>
        <taxon>Gunneridae</taxon>
        <taxon>Pentapetalae</taxon>
        <taxon>asterids</taxon>
        <taxon>campanulids</taxon>
        <taxon>Aquifoliales</taxon>
        <taxon>Aquifoliaceae</taxon>
        <taxon>Ilex</taxon>
    </lineage>
</organism>
<proteinExistence type="predicted"/>
<keyword evidence="3" id="KW-1185">Reference proteome</keyword>
<comment type="caution">
    <text evidence="2">The sequence shown here is derived from an EMBL/GenBank/DDBJ whole genome shotgun (WGS) entry which is preliminary data.</text>
</comment>
<sequence length="108" mass="11918">MEPDRGRGSHLPSLVAMFTTAAVVEDPPGDEKSHETPHDEMETESKVTDVPSRSFMEFDNQMTNHLPQIEVISLGADHVYTCCLCIDEFEIGDIPDLGDCQSLLVLAN</sequence>
<reference evidence="2 3" key="1">
    <citation type="submission" date="2024-02" db="EMBL/GenBank/DDBJ databases">
        <authorList>
            <person name="Vignale AGUSTIN F."/>
            <person name="Sosa J E."/>
            <person name="Modenutti C."/>
        </authorList>
    </citation>
    <scope>NUCLEOTIDE SEQUENCE [LARGE SCALE GENOMIC DNA]</scope>
</reference>
<dbReference type="AlphaFoldDB" id="A0ABC8SXL5"/>
<evidence type="ECO:0000256" key="1">
    <source>
        <dbReference type="SAM" id="MobiDB-lite"/>
    </source>
</evidence>
<evidence type="ECO:0000313" key="2">
    <source>
        <dbReference type="EMBL" id="CAK9161665.1"/>
    </source>
</evidence>
<dbReference type="EMBL" id="CAUOFW020003724">
    <property type="protein sequence ID" value="CAK9161665.1"/>
    <property type="molecule type" value="Genomic_DNA"/>
</dbReference>
<dbReference type="Proteomes" id="UP001642360">
    <property type="component" value="Unassembled WGS sequence"/>
</dbReference>
<gene>
    <name evidence="2" type="ORF">ILEXP_LOCUS30486</name>
</gene>